<dbReference type="AlphaFoldDB" id="A0AAW5N5M4"/>
<dbReference type="EMBL" id="JANPXH010001303">
    <property type="protein sequence ID" value="MCR6679462.1"/>
    <property type="molecule type" value="Genomic_DNA"/>
</dbReference>
<organism evidence="3 4">
    <name type="scientific">Escherichia marmotae</name>
    <dbReference type="NCBI Taxonomy" id="1499973"/>
    <lineage>
        <taxon>Bacteria</taxon>
        <taxon>Pseudomonadati</taxon>
        <taxon>Pseudomonadota</taxon>
        <taxon>Gammaproteobacteria</taxon>
        <taxon>Enterobacterales</taxon>
        <taxon>Enterobacteriaceae</taxon>
        <taxon>Escherichia</taxon>
    </lineage>
</organism>
<dbReference type="InterPro" id="IPR010998">
    <property type="entry name" value="Integrase_recombinase_N"/>
</dbReference>
<evidence type="ECO:0000256" key="1">
    <source>
        <dbReference type="ARBA" id="ARBA00023125"/>
    </source>
</evidence>
<name>A0AAW5N5M4_9ESCH</name>
<dbReference type="Proteomes" id="UP001206878">
    <property type="component" value="Unassembled WGS sequence"/>
</dbReference>
<evidence type="ECO:0000313" key="4">
    <source>
        <dbReference type="Proteomes" id="UP001206878"/>
    </source>
</evidence>
<keyword evidence="1" id="KW-0238">DNA-binding</keyword>
<dbReference type="Gene3D" id="1.10.150.130">
    <property type="match status" value="1"/>
</dbReference>
<feature type="domain" description="Integrase SAM-like N-terminal" evidence="2">
    <location>
        <begin position="2"/>
        <end position="38"/>
    </location>
</feature>
<sequence>VTMVRNFAVGRRRKGLGSACLALRLSALRCFFVWLVSQNELKANPAKGVWAPIAAGHLPNNIDVDVMNRLLDIVMNDPLAV</sequence>
<feature type="non-terminal residue" evidence="3">
    <location>
        <position position="1"/>
    </location>
</feature>
<dbReference type="GO" id="GO:0015074">
    <property type="term" value="P:DNA integration"/>
    <property type="evidence" value="ECO:0007669"/>
    <property type="project" value="InterPro"/>
</dbReference>
<dbReference type="Pfam" id="PF02899">
    <property type="entry name" value="Phage_int_SAM_1"/>
    <property type="match status" value="1"/>
</dbReference>
<reference evidence="3" key="1">
    <citation type="submission" date="2022-07" db="EMBL/GenBank/DDBJ databases">
        <title>Diversity of ethanolamine utilization by human commensal Escherichia coli.</title>
        <authorList>
            <person name="Jubelin G."/>
        </authorList>
    </citation>
    <scope>NUCLEOTIDE SEQUENCE</scope>
    <source>
        <strain evidence="3">S1</strain>
    </source>
</reference>
<proteinExistence type="predicted"/>
<dbReference type="InterPro" id="IPR004107">
    <property type="entry name" value="Integrase_SAM-like_N"/>
</dbReference>
<evidence type="ECO:0000259" key="2">
    <source>
        <dbReference type="Pfam" id="PF02899"/>
    </source>
</evidence>
<gene>
    <name evidence="3" type="ORF">NVV43_28840</name>
</gene>
<accession>A0AAW5N5M4</accession>
<feature type="non-terminal residue" evidence="3">
    <location>
        <position position="81"/>
    </location>
</feature>
<dbReference type="GO" id="GO:0003677">
    <property type="term" value="F:DNA binding"/>
    <property type="evidence" value="ECO:0007669"/>
    <property type="project" value="UniProtKB-KW"/>
</dbReference>
<protein>
    <submittedName>
        <fullName evidence="3">Site-specific integrase</fullName>
    </submittedName>
</protein>
<comment type="caution">
    <text evidence="3">The sequence shown here is derived from an EMBL/GenBank/DDBJ whole genome shotgun (WGS) entry which is preliminary data.</text>
</comment>
<evidence type="ECO:0000313" key="3">
    <source>
        <dbReference type="EMBL" id="MCR6679462.1"/>
    </source>
</evidence>